<dbReference type="SUPFAM" id="SSF51412">
    <property type="entry name" value="Inosine monophosphate dehydrogenase (IMPDH)"/>
    <property type="match status" value="1"/>
</dbReference>
<organism evidence="1 2">
    <name type="scientific">Podospora appendiculata</name>
    <dbReference type="NCBI Taxonomy" id="314037"/>
    <lineage>
        <taxon>Eukaryota</taxon>
        <taxon>Fungi</taxon>
        <taxon>Dikarya</taxon>
        <taxon>Ascomycota</taxon>
        <taxon>Pezizomycotina</taxon>
        <taxon>Sordariomycetes</taxon>
        <taxon>Sordariomycetidae</taxon>
        <taxon>Sordariales</taxon>
        <taxon>Podosporaceae</taxon>
        <taxon>Podospora</taxon>
    </lineage>
</organism>
<keyword evidence="1" id="KW-0223">Dioxygenase</keyword>
<comment type="caution">
    <text evidence="1">The sequence shown here is derived from an EMBL/GenBank/DDBJ whole genome shotgun (WGS) entry which is preliminary data.</text>
</comment>
<evidence type="ECO:0000313" key="2">
    <source>
        <dbReference type="Proteomes" id="UP001270362"/>
    </source>
</evidence>
<evidence type="ECO:0000313" key="1">
    <source>
        <dbReference type="EMBL" id="KAK3682105.1"/>
    </source>
</evidence>
<dbReference type="EMBL" id="JAULSO010000005">
    <property type="protein sequence ID" value="KAK3682105.1"/>
    <property type="molecule type" value="Genomic_DNA"/>
</dbReference>
<proteinExistence type="predicted"/>
<keyword evidence="2" id="KW-1185">Reference proteome</keyword>
<dbReference type="InterPro" id="IPR013785">
    <property type="entry name" value="Aldolase_TIM"/>
</dbReference>
<dbReference type="Proteomes" id="UP001270362">
    <property type="component" value="Unassembled WGS sequence"/>
</dbReference>
<dbReference type="GO" id="GO:0051213">
    <property type="term" value="F:dioxygenase activity"/>
    <property type="evidence" value="ECO:0007669"/>
    <property type="project" value="UniProtKB-KW"/>
</dbReference>
<name>A0AAE0X046_9PEZI</name>
<sequence>MGSLTAASKLNALFPHTVNPVIVSAPMFWTTNGVISAEASKAGGIGIIPAGFLFQPGSYQLTDLATELTAARETLGFILAHPSTEHFLETALPILQEHLPHAVWLFAPNPQDVAAGKIRRIIERCTRRASSSCTRSGVDADGHQDAAGSGIVSLVPEVVDMLKAEFADKEIVVLAAGGVSDGLGVAFCLTKEAWTPDFRRKLIQETVDGGTSTIKSTFHDDIQATAIRPSVYDGRAIRGPYYEDHVAGVSFEENLKRYEAAKENKDNSRLVT</sequence>
<reference evidence="1" key="2">
    <citation type="submission" date="2023-06" db="EMBL/GenBank/DDBJ databases">
        <authorList>
            <consortium name="Lawrence Berkeley National Laboratory"/>
            <person name="Haridas S."/>
            <person name="Hensen N."/>
            <person name="Bonometti L."/>
            <person name="Westerberg I."/>
            <person name="Brannstrom I.O."/>
            <person name="Guillou S."/>
            <person name="Cros-Aarteil S."/>
            <person name="Calhoun S."/>
            <person name="Kuo A."/>
            <person name="Mondo S."/>
            <person name="Pangilinan J."/>
            <person name="Riley R."/>
            <person name="Labutti K."/>
            <person name="Andreopoulos B."/>
            <person name="Lipzen A."/>
            <person name="Chen C."/>
            <person name="Yanf M."/>
            <person name="Daum C."/>
            <person name="Ng V."/>
            <person name="Clum A."/>
            <person name="Steindorff A."/>
            <person name="Ohm R."/>
            <person name="Martin F."/>
            <person name="Silar P."/>
            <person name="Natvig D."/>
            <person name="Lalanne C."/>
            <person name="Gautier V."/>
            <person name="Ament-Velasquez S.L."/>
            <person name="Kruys A."/>
            <person name="Hutchinson M.I."/>
            <person name="Powell A.J."/>
            <person name="Barry K."/>
            <person name="Miller A.N."/>
            <person name="Grigoriev I.V."/>
            <person name="Debuchy R."/>
            <person name="Gladieux P."/>
            <person name="Thoren M.H."/>
            <person name="Johannesson H."/>
        </authorList>
    </citation>
    <scope>NUCLEOTIDE SEQUENCE</scope>
    <source>
        <strain evidence="1">CBS 314.62</strain>
    </source>
</reference>
<dbReference type="Gene3D" id="3.20.20.70">
    <property type="entry name" value="Aldolase class I"/>
    <property type="match status" value="1"/>
</dbReference>
<protein>
    <submittedName>
        <fullName evidence="1">FMN-dependent 2-nitropropane dioxygenase</fullName>
    </submittedName>
</protein>
<keyword evidence="1" id="KW-0560">Oxidoreductase</keyword>
<reference evidence="1" key="1">
    <citation type="journal article" date="2023" name="Mol. Phylogenet. Evol.">
        <title>Genome-scale phylogeny and comparative genomics of the fungal order Sordariales.</title>
        <authorList>
            <person name="Hensen N."/>
            <person name="Bonometti L."/>
            <person name="Westerberg I."/>
            <person name="Brannstrom I.O."/>
            <person name="Guillou S."/>
            <person name="Cros-Aarteil S."/>
            <person name="Calhoun S."/>
            <person name="Haridas S."/>
            <person name="Kuo A."/>
            <person name="Mondo S."/>
            <person name="Pangilinan J."/>
            <person name="Riley R."/>
            <person name="LaButti K."/>
            <person name="Andreopoulos B."/>
            <person name="Lipzen A."/>
            <person name="Chen C."/>
            <person name="Yan M."/>
            <person name="Daum C."/>
            <person name="Ng V."/>
            <person name="Clum A."/>
            <person name="Steindorff A."/>
            <person name="Ohm R.A."/>
            <person name="Martin F."/>
            <person name="Silar P."/>
            <person name="Natvig D.O."/>
            <person name="Lalanne C."/>
            <person name="Gautier V."/>
            <person name="Ament-Velasquez S.L."/>
            <person name="Kruys A."/>
            <person name="Hutchinson M.I."/>
            <person name="Powell A.J."/>
            <person name="Barry K."/>
            <person name="Miller A.N."/>
            <person name="Grigoriev I.V."/>
            <person name="Debuchy R."/>
            <person name="Gladieux P."/>
            <person name="Hiltunen Thoren M."/>
            <person name="Johannesson H."/>
        </authorList>
    </citation>
    <scope>NUCLEOTIDE SEQUENCE</scope>
    <source>
        <strain evidence="1">CBS 314.62</strain>
    </source>
</reference>
<dbReference type="AlphaFoldDB" id="A0AAE0X046"/>
<accession>A0AAE0X046</accession>
<gene>
    <name evidence="1" type="ORF">B0T22DRAFT_484197</name>
</gene>